<evidence type="ECO:0000256" key="2">
    <source>
        <dbReference type="SAM" id="MobiDB-lite"/>
    </source>
</evidence>
<dbReference type="AlphaFoldDB" id="A0A1I4TLT7"/>
<dbReference type="STRING" id="488535.SAMN04487963_3657"/>
<sequence length="236" mass="26450">MGFLKTLAKVFLANVLIIALAVVLYVAFVGRVEVKLVQQPGSERPAVVVTFGEINERLAPAIQVTQQQNVSLVASSTAQSSQTQPRQLSSTRSSDGASASAIRSSAHMCQFWARMYANDQETQSRIHRESACSRYELLSGNSRTAIVSRSVLNGADTSVQRQQFLQRQTLAERRQNLAEQLREQRELQARCDSYNEQLDDIQAELRSGYSVSRGNHLRSLRREVSEKYSRECILGR</sequence>
<gene>
    <name evidence="4" type="ORF">SAMN04487963_3657</name>
</gene>
<evidence type="ECO:0000256" key="1">
    <source>
        <dbReference type="SAM" id="Coils"/>
    </source>
</evidence>
<accession>A0A1I4TLT7</accession>
<dbReference type="EMBL" id="FOUE01000008">
    <property type="protein sequence ID" value="SFM77646.1"/>
    <property type="molecule type" value="Genomic_DNA"/>
</dbReference>
<dbReference type="OrthoDB" id="7062774at2"/>
<evidence type="ECO:0000313" key="4">
    <source>
        <dbReference type="EMBL" id="SFM77646.1"/>
    </source>
</evidence>
<feature type="coiled-coil region" evidence="1">
    <location>
        <begin position="167"/>
        <end position="204"/>
    </location>
</feature>
<name>A0A1I4TLT7_9GAMM</name>
<keyword evidence="1" id="KW-0175">Coiled coil</keyword>
<feature type="transmembrane region" description="Helical" evidence="3">
    <location>
        <begin position="7"/>
        <end position="28"/>
    </location>
</feature>
<protein>
    <submittedName>
        <fullName evidence="4">Uncharacterized protein</fullName>
    </submittedName>
</protein>
<evidence type="ECO:0000313" key="5">
    <source>
        <dbReference type="Proteomes" id="UP000198519"/>
    </source>
</evidence>
<dbReference type="Proteomes" id="UP000198519">
    <property type="component" value="Unassembled WGS sequence"/>
</dbReference>
<organism evidence="4 5">
    <name type="scientific">Marinobacter zhejiangensis</name>
    <dbReference type="NCBI Taxonomy" id="488535"/>
    <lineage>
        <taxon>Bacteria</taxon>
        <taxon>Pseudomonadati</taxon>
        <taxon>Pseudomonadota</taxon>
        <taxon>Gammaproteobacteria</taxon>
        <taxon>Pseudomonadales</taxon>
        <taxon>Marinobacteraceae</taxon>
        <taxon>Marinobacter</taxon>
    </lineage>
</organism>
<dbReference type="RefSeq" id="WP_092026637.1">
    <property type="nucleotide sequence ID" value="NZ_FOUE01000008.1"/>
</dbReference>
<evidence type="ECO:0000256" key="3">
    <source>
        <dbReference type="SAM" id="Phobius"/>
    </source>
</evidence>
<keyword evidence="5" id="KW-1185">Reference proteome</keyword>
<keyword evidence="3" id="KW-1133">Transmembrane helix</keyword>
<proteinExistence type="predicted"/>
<keyword evidence="3" id="KW-0812">Transmembrane</keyword>
<feature type="region of interest" description="Disordered" evidence="2">
    <location>
        <begin position="75"/>
        <end position="99"/>
    </location>
</feature>
<reference evidence="5" key="1">
    <citation type="submission" date="2016-10" db="EMBL/GenBank/DDBJ databases">
        <authorList>
            <person name="Varghese N."/>
            <person name="Submissions S."/>
        </authorList>
    </citation>
    <scope>NUCLEOTIDE SEQUENCE [LARGE SCALE GENOMIC DNA]</scope>
    <source>
        <strain evidence="5">CGMCC 1.7061</strain>
    </source>
</reference>
<keyword evidence="3" id="KW-0472">Membrane</keyword>